<dbReference type="GO" id="GO:0015627">
    <property type="term" value="C:type II protein secretion system complex"/>
    <property type="evidence" value="ECO:0007669"/>
    <property type="project" value="InterPro"/>
</dbReference>
<dbReference type="AlphaFoldDB" id="A0A1I2FVX3"/>
<dbReference type="Pfam" id="PF04612">
    <property type="entry name" value="T2SSM"/>
    <property type="match status" value="1"/>
</dbReference>
<organism evidence="3 4">
    <name type="scientific">Paracidovorax wautersii</name>
    <dbReference type="NCBI Taxonomy" id="1177982"/>
    <lineage>
        <taxon>Bacteria</taxon>
        <taxon>Pseudomonadati</taxon>
        <taxon>Pseudomonadota</taxon>
        <taxon>Betaproteobacteria</taxon>
        <taxon>Burkholderiales</taxon>
        <taxon>Comamonadaceae</taxon>
        <taxon>Paracidovorax</taxon>
    </lineage>
</organism>
<accession>A0A1I2FVX3</accession>
<keyword evidence="2" id="KW-1133">Transmembrane helix</keyword>
<gene>
    <name evidence="3" type="ORF">SAMN04489711_11229</name>
</gene>
<evidence type="ECO:0000256" key="2">
    <source>
        <dbReference type="SAM" id="Phobius"/>
    </source>
</evidence>
<evidence type="ECO:0000313" key="4">
    <source>
        <dbReference type="Proteomes" id="UP000199119"/>
    </source>
</evidence>
<name>A0A1I2FVX3_9BURK</name>
<keyword evidence="2" id="KW-0812">Transmembrane</keyword>
<keyword evidence="2" id="KW-0472">Membrane</keyword>
<proteinExistence type="predicted"/>
<sequence length="218" mass="22343">MTGRTTPPGSGGKSGARSESNSPQAMAAVLQARWRALARREQTLVIAAGSVVALALLWWVALAPALQVLRTAPARHAALDAQLQHMQSLQAEAQQLQSVPRARSGDALRALQTSIAQQLGTSAQLSSAGDRATVTLKAVPADALARWLTQARGTTRAVPLEARLTRSTAAESTPQAGANGLRPATALPGAAPAAPQASPAATGVPRWDGTVVLSLPPA</sequence>
<feature type="compositionally biased region" description="Polar residues" evidence="1">
    <location>
        <begin position="166"/>
        <end position="176"/>
    </location>
</feature>
<dbReference type="InterPro" id="IPR007690">
    <property type="entry name" value="T2SS_GspM"/>
</dbReference>
<dbReference type="GO" id="GO:0015628">
    <property type="term" value="P:protein secretion by the type II secretion system"/>
    <property type="evidence" value="ECO:0007669"/>
    <property type="project" value="InterPro"/>
</dbReference>
<feature type="transmembrane region" description="Helical" evidence="2">
    <location>
        <begin position="43"/>
        <end position="61"/>
    </location>
</feature>
<dbReference type="OrthoDB" id="8687363at2"/>
<dbReference type="RefSeq" id="WP_092940443.1">
    <property type="nucleotide sequence ID" value="NZ_FONX01000012.1"/>
</dbReference>
<feature type="region of interest" description="Disordered" evidence="1">
    <location>
        <begin position="166"/>
        <end position="218"/>
    </location>
</feature>
<protein>
    <submittedName>
        <fullName evidence="3">General secretion pathway protein M</fullName>
    </submittedName>
</protein>
<evidence type="ECO:0000313" key="3">
    <source>
        <dbReference type="EMBL" id="SFF08897.1"/>
    </source>
</evidence>
<dbReference type="STRING" id="1177982.SAMN04489711_11229"/>
<keyword evidence="4" id="KW-1185">Reference proteome</keyword>
<dbReference type="Proteomes" id="UP000199119">
    <property type="component" value="Unassembled WGS sequence"/>
</dbReference>
<feature type="compositionally biased region" description="Low complexity" evidence="1">
    <location>
        <begin position="183"/>
        <end position="201"/>
    </location>
</feature>
<evidence type="ECO:0000256" key="1">
    <source>
        <dbReference type="SAM" id="MobiDB-lite"/>
    </source>
</evidence>
<feature type="region of interest" description="Disordered" evidence="1">
    <location>
        <begin position="1"/>
        <end position="24"/>
    </location>
</feature>
<dbReference type="EMBL" id="FONX01000012">
    <property type="protein sequence ID" value="SFF08897.1"/>
    <property type="molecule type" value="Genomic_DNA"/>
</dbReference>
<reference evidence="4" key="1">
    <citation type="submission" date="2016-10" db="EMBL/GenBank/DDBJ databases">
        <authorList>
            <person name="Varghese N."/>
            <person name="Submissions S."/>
        </authorList>
    </citation>
    <scope>NUCLEOTIDE SEQUENCE [LARGE SCALE GENOMIC DNA]</scope>
    <source>
        <strain evidence="4">DSM 27981</strain>
    </source>
</reference>